<feature type="compositionally biased region" description="Polar residues" evidence="1">
    <location>
        <begin position="258"/>
        <end position="271"/>
    </location>
</feature>
<sequence length="609" mass="68862">MPTYPAIHARKSNIFKSPFLGFKTVFFFPQENFITPAVFAEILYNNYLFDIPKILDLCVLYGKGNSQLLHKMIENIFTQQPSYYGDLNETIPSISQVFDTIIQMCGIQSEDTGTGQPLKLNANKCQTAMTMPEEELADLVLYMCDTCTTIHSFLDIFPEACSTFKQHNFLNRCNLSQCFKTTLDNTESMASCIDDLLQNFTAFLQEKRFLADYDEQFSIADDISLLQQAFPHLDDTRTSYLLQGVESAWECVGKKRSFPSSANHSAGATSKTGRDLAASQKEGAGVLGDREELRGAEAMTDAPRKGDNGAVCTVSAGELESLLSQIRDLLPDLGEGFILACLEEYGYNSELVINNVLEDKLSPSIDKLDRTMARPAKKELPSVLSTRSNVFDDDEFDVFNRDQLDRSRIWKGRRQGESVRATLDDKQHIEEQRARYQAYQTVVDEIPIENDPSRDHDDAFGTYDYDDEYDDTYDVNQIGANDLDEEDELLNRRPFTTPQVLRTGKKAQEDDAGEDEEEEDKNEAVKKDHFVQDPAVLRERAEARRAAMQSRKGYRPPPASHVVGGPKGRGQTQETVLDRRKKEANKSRGAHHNRRTMADRKRNKGMIPS</sequence>
<evidence type="ECO:0000313" key="4">
    <source>
        <dbReference type="Proteomes" id="UP000472262"/>
    </source>
</evidence>
<keyword evidence="4" id="KW-1185">Reference proteome</keyword>
<feature type="compositionally biased region" description="Basic and acidic residues" evidence="1">
    <location>
        <begin position="522"/>
        <end position="545"/>
    </location>
</feature>
<dbReference type="InterPro" id="IPR009060">
    <property type="entry name" value="UBA-like_sf"/>
</dbReference>
<organism evidence="3 4">
    <name type="scientific">Sinocyclocheilus grahami</name>
    <name type="common">Dianchi golden-line fish</name>
    <name type="synonym">Barbus grahami</name>
    <dbReference type="NCBI Taxonomy" id="75366"/>
    <lineage>
        <taxon>Eukaryota</taxon>
        <taxon>Metazoa</taxon>
        <taxon>Chordata</taxon>
        <taxon>Craniata</taxon>
        <taxon>Vertebrata</taxon>
        <taxon>Euteleostomi</taxon>
        <taxon>Actinopterygii</taxon>
        <taxon>Neopterygii</taxon>
        <taxon>Teleostei</taxon>
        <taxon>Ostariophysi</taxon>
        <taxon>Cypriniformes</taxon>
        <taxon>Cyprinidae</taxon>
        <taxon>Cyprininae</taxon>
        <taxon>Sinocyclocheilus</taxon>
    </lineage>
</organism>
<feature type="domain" description="CUE" evidence="2">
    <location>
        <begin position="318"/>
        <end position="361"/>
    </location>
</feature>
<dbReference type="Proteomes" id="UP000472262">
    <property type="component" value="Unassembled WGS sequence"/>
</dbReference>
<protein>
    <submittedName>
        <fullName evidence="3">Activating signal cointegrator 1 complex subunit 2-like</fullName>
    </submittedName>
</protein>
<dbReference type="InterPro" id="IPR041800">
    <property type="entry name" value="ASCC2_CUE"/>
</dbReference>
<dbReference type="GO" id="GO:0006355">
    <property type="term" value="P:regulation of DNA-templated transcription"/>
    <property type="evidence" value="ECO:0007669"/>
    <property type="project" value="TreeGrafter"/>
</dbReference>
<feature type="region of interest" description="Disordered" evidence="1">
    <location>
        <begin position="258"/>
        <end position="291"/>
    </location>
</feature>
<dbReference type="Pfam" id="PF02845">
    <property type="entry name" value="CUE"/>
    <property type="match status" value="1"/>
</dbReference>
<proteinExistence type="predicted"/>
<reference evidence="3" key="1">
    <citation type="submission" date="2025-08" db="UniProtKB">
        <authorList>
            <consortium name="Ensembl"/>
        </authorList>
    </citation>
    <scope>IDENTIFICATION</scope>
</reference>
<gene>
    <name evidence="3" type="primary">LOC107548944</name>
</gene>
<dbReference type="InterPro" id="IPR052586">
    <property type="entry name" value="ASCC2"/>
</dbReference>
<dbReference type="PROSITE" id="PS51140">
    <property type="entry name" value="CUE"/>
    <property type="match status" value="1"/>
</dbReference>
<feature type="compositionally biased region" description="Acidic residues" evidence="1">
    <location>
        <begin position="510"/>
        <end position="521"/>
    </location>
</feature>
<evidence type="ECO:0000256" key="1">
    <source>
        <dbReference type="SAM" id="MobiDB-lite"/>
    </source>
</evidence>
<feature type="region of interest" description="Disordered" evidence="1">
    <location>
        <begin position="448"/>
        <end position="470"/>
    </location>
</feature>
<dbReference type="AlphaFoldDB" id="A0A672LE37"/>
<evidence type="ECO:0000259" key="2">
    <source>
        <dbReference type="PROSITE" id="PS51140"/>
    </source>
</evidence>
<dbReference type="SMART" id="SM00546">
    <property type="entry name" value="CUE"/>
    <property type="match status" value="1"/>
</dbReference>
<name>A0A672LE37_SINGR</name>
<evidence type="ECO:0000313" key="3">
    <source>
        <dbReference type="Ensembl" id="ENSSGRP00000022784.1"/>
    </source>
</evidence>
<dbReference type="PANTHER" id="PTHR21494:SF0">
    <property type="entry name" value="ACTIVATING SIGNAL COINTEGRATOR 1 COMPLEX SUBUNIT 2"/>
    <property type="match status" value="1"/>
</dbReference>
<feature type="compositionally biased region" description="Basic and acidic residues" evidence="1">
    <location>
        <begin position="576"/>
        <end position="586"/>
    </location>
</feature>
<dbReference type="SUPFAM" id="SSF46934">
    <property type="entry name" value="UBA-like"/>
    <property type="match status" value="1"/>
</dbReference>
<feature type="region of interest" description="Disordered" evidence="1">
    <location>
        <begin position="483"/>
        <end position="609"/>
    </location>
</feature>
<reference evidence="3" key="2">
    <citation type="submission" date="2025-09" db="UniProtKB">
        <authorList>
            <consortium name="Ensembl"/>
        </authorList>
    </citation>
    <scope>IDENTIFICATION</scope>
</reference>
<dbReference type="GO" id="GO:0043130">
    <property type="term" value="F:ubiquitin binding"/>
    <property type="evidence" value="ECO:0007669"/>
    <property type="project" value="InterPro"/>
</dbReference>
<dbReference type="CDD" id="cd14364">
    <property type="entry name" value="CUE_ASCC2"/>
    <property type="match status" value="1"/>
</dbReference>
<dbReference type="Ensembl" id="ENSSGRT00000024576.1">
    <property type="protein sequence ID" value="ENSSGRP00000022784.1"/>
    <property type="gene ID" value="ENSSGRG00000013526.1"/>
</dbReference>
<dbReference type="PANTHER" id="PTHR21494">
    <property type="entry name" value="ACTIVATING SIGNAL COINTEGRATOR 1 COMPLEX SUBUNIT 2 ASC-1 COMPLEX SUBUNIT P100"/>
    <property type="match status" value="1"/>
</dbReference>
<dbReference type="InterPro" id="IPR003892">
    <property type="entry name" value="CUE"/>
</dbReference>
<dbReference type="Gene3D" id="1.10.8.10">
    <property type="entry name" value="DNA helicase RuvA subunit, C-terminal domain"/>
    <property type="match status" value="1"/>
</dbReference>
<accession>A0A672LE37</accession>